<dbReference type="InterPro" id="IPR036047">
    <property type="entry name" value="F-box-like_dom_sf"/>
</dbReference>
<evidence type="ECO:0000313" key="2">
    <source>
        <dbReference type="EMBL" id="KAJ7614926.1"/>
    </source>
</evidence>
<dbReference type="InterPro" id="IPR032675">
    <property type="entry name" value="LRR_dom_sf"/>
</dbReference>
<name>A0AAD7B9S0_9AGAR</name>
<keyword evidence="3" id="KW-1185">Reference proteome</keyword>
<dbReference type="AlphaFoldDB" id="A0AAD7B9S0"/>
<dbReference type="SUPFAM" id="SSF52047">
    <property type="entry name" value="RNI-like"/>
    <property type="match status" value="1"/>
</dbReference>
<protein>
    <recommendedName>
        <fullName evidence="1">F-box domain-containing protein</fullName>
    </recommendedName>
</protein>
<dbReference type="Proteomes" id="UP001221142">
    <property type="component" value="Unassembled WGS sequence"/>
</dbReference>
<reference evidence="2" key="1">
    <citation type="submission" date="2023-03" db="EMBL/GenBank/DDBJ databases">
        <title>Massive genome expansion in bonnet fungi (Mycena s.s.) driven by repeated elements and novel gene families across ecological guilds.</title>
        <authorList>
            <consortium name="Lawrence Berkeley National Laboratory"/>
            <person name="Harder C.B."/>
            <person name="Miyauchi S."/>
            <person name="Viragh M."/>
            <person name="Kuo A."/>
            <person name="Thoen E."/>
            <person name="Andreopoulos B."/>
            <person name="Lu D."/>
            <person name="Skrede I."/>
            <person name="Drula E."/>
            <person name="Henrissat B."/>
            <person name="Morin E."/>
            <person name="Kohler A."/>
            <person name="Barry K."/>
            <person name="LaButti K."/>
            <person name="Morin E."/>
            <person name="Salamov A."/>
            <person name="Lipzen A."/>
            <person name="Mereny Z."/>
            <person name="Hegedus B."/>
            <person name="Baldrian P."/>
            <person name="Stursova M."/>
            <person name="Weitz H."/>
            <person name="Taylor A."/>
            <person name="Grigoriev I.V."/>
            <person name="Nagy L.G."/>
            <person name="Martin F."/>
            <person name="Kauserud H."/>
        </authorList>
    </citation>
    <scope>NUCLEOTIDE SEQUENCE</scope>
    <source>
        <strain evidence="2">9284</strain>
    </source>
</reference>
<accession>A0AAD7B9S0</accession>
<dbReference type="SUPFAM" id="SSF81383">
    <property type="entry name" value="F-box domain"/>
    <property type="match status" value="1"/>
</dbReference>
<evidence type="ECO:0000259" key="1">
    <source>
        <dbReference type="Pfam" id="PF12937"/>
    </source>
</evidence>
<sequence>MSLAFDKIPHLPLELFALTIEYLTDKSDLLRCSLVCRGWLPFARGNLTISISTETSVTRLKDILACPENTLASTIRHLTLSEPDVETILPSLGSFTQLRSLRLWEMDAIDLPALASLTYLELDDFVHFDSCTSFLRFLSGTSNLQHLVLGNVSWDNDDPECALPALHLRSLQMWFHASRLDQRLMSTLHTKSLQLAWGDISASLDVVSKYLHVLGSDLESLQFVDLNDEGLNALSNLDFSASVNLVHLSVDGGVYYDEGTGVASVSPMLAPLLSNVARHTRLQTLQLYVDWEFECDTTLWLPPSRLGELLRTDPFTSIHTIRLSCVFIHAFEDVRDSIIATLQTGLSDSRVICDL</sequence>
<gene>
    <name evidence="2" type="ORF">FB45DRAFT_1008539</name>
</gene>
<organism evidence="2 3">
    <name type="scientific">Roridomyces roridus</name>
    <dbReference type="NCBI Taxonomy" id="1738132"/>
    <lineage>
        <taxon>Eukaryota</taxon>
        <taxon>Fungi</taxon>
        <taxon>Dikarya</taxon>
        <taxon>Basidiomycota</taxon>
        <taxon>Agaricomycotina</taxon>
        <taxon>Agaricomycetes</taxon>
        <taxon>Agaricomycetidae</taxon>
        <taxon>Agaricales</taxon>
        <taxon>Marasmiineae</taxon>
        <taxon>Mycenaceae</taxon>
        <taxon>Roridomyces</taxon>
    </lineage>
</organism>
<evidence type="ECO:0000313" key="3">
    <source>
        <dbReference type="Proteomes" id="UP001221142"/>
    </source>
</evidence>
<dbReference type="Pfam" id="PF12937">
    <property type="entry name" value="F-box-like"/>
    <property type="match status" value="1"/>
</dbReference>
<dbReference type="Gene3D" id="3.80.10.10">
    <property type="entry name" value="Ribonuclease Inhibitor"/>
    <property type="match status" value="1"/>
</dbReference>
<proteinExistence type="predicted"/>
<feature type="domain" description="F-box" evidence="1">
    <location>
        <begin position="8"/>
        <end position="40"/>
    </location>
</feature>
<dbReference type="EMBL" id="JARKIF010000025">
    <property type="protein sequence ID" value="KAJ7614926.1"/>
    <property type="molecule type" value="Genomic_DNA"/>
</dbReference>
<comment type="caution">
    <text evidence="2">The sequence shown here is derived from an EMBL/GenBank/DDBJ whole genome shotgun (WGS) entry which is preliminary data.</text>
</comment>
<dbReference type="InterPro" id="IPR001810">
    <property type="entry name" value="F-box_dom"/>
</dbReference>